<feature type="repeat" description="TNFR-Cys" evidence="5">
    <location>
        <begin position="48"/>
        <end position="86"/>
    </location>
</feature>
<evidence type="ECO:0000313" key="7">
    <source>
        <dbReference type="EMBL" id="CAG07030.1"/>
    </source>
</evidence>
<organism evidence="7">
    <name type="scientific">Tetraodon nigroviridis</name>
    <name type="common">Spotted green pufferfish</name>
    <name type="synonym">Chelonodon nigroviridis</name>
    <dbReference type="NCBI Taxonomy" id="99883"/>
    <lineage>
        <taxon>Eukaryota</taxon>
        <taxon>Metazoa</taxon>
        <taxon>Chordata</taxon>
        <taxon>Craniata</taxon>
        <taxon>Vertebrata</taxon>
        <taxon>Euteleostomi</taxon>
        <taxon>Actinopterygii</taxon>
        <taxon>Neopterygii</taxon>
        <taxon>Teleostei</taxon>
        <taxon>Neoteleostei</taxon>
        <taxon>Acanthomorphata</taxon>
        <taxon>Eupercaria</taxon>
        <taxon>Tetraodontiformes</taxon>
        <taxon>Tetradontoidea</taxon>
        <taxon>Tetraodontidae</taxon>
        <taxon>Tetraodon</taxon>
    </lineage>
</organism>
<dbReference type="AlphaFoldDB" id="Q4RX52"/>
<dbReference type="GO" id="GO:0042129">
    <property type="term" value="P:regulation of T cell proliferation"/>
    <property type="evidence" value="ECO:0007669"/>
    <property type="project" value="TreeGrafter"/>
</dbReference>
<dbReference type="GO" id="GO:0048714">
    <property type="term" value="P:positive regulation of oligodendrocyte differentiation"/>
    <property type="evidence" value="ECO:0007669"/>
    <property type="project" value="TreeGrafter"/>
</dbReference>
<dbReference type="SUPFAM" id="SSF57586">
    <property type="entry name" value="TNF receptor-like"/>
    <property type="match status" value="2"/>
</dbReference>
<accession>Q4RX52</accession>
<dbReference type="GO" id="GO:0051044">
    <property type="term" value="P:positive regulation of membrane protein ectodomain proteolysis"/>
    <property type="evidence" value="ECO:0007669"/>
    <property type="project" value="TreeGrafter"/>
</dbReference>
<feature type="disulfide bond" evidence="5">
    <location>
        <begin position="49"/>
        <end position="64"/>
    </location>
</feature>
<comment type="caution">
    <text evidence="7">The sequence shown here is derived from an EMBL/GenBank/DDBJ whole genome shotgun (WGS) entry which is preliminary data.</text>
</comment>
<comment type="caution">
    <text evidence="5">Lacks conserved residue(s) required for the propagation of feature annotation.</text>
</comment>
<dbReference type="InterPro" id="IPR001368">
    <property type="entry name" value="TNFR/NGFR_Cys_rich_reg"/>
</dbReference>
<evidence type="ECO:0000256" key="4">
    <source>
        <dbReference type="ARBA" id="ARBA00023180"/>
    </source>
</evidence>
<evidence type="ECO:0000256" key="2">
    <source>
        <dbReference type="ARBA" id="ARBA00022737"/>
    </source>
</evidence>
<dbReference type="GO" id="GO:0002724">
    <property type="term" value="P:regulation of T cell cytokine production"/>
    <property type="evidence" value="ECO:0007669"/>
    <property type="project" value="TreeGrafter"/>
</dbReference>
<feature type="disulfide bond" evidence="5">
    <location>
        <begin position="68"/>
        <end position="86"/>
    </location>
</feature>
<protein>
    <submittedName>
        <fullName evidence="7">(spotted green pufferfish) hypothetical protein</fullName>
    </submittedName>
</protein>
<keyword evidence="1" id="KW-0732">Signal</keyword>
<dbReference type="GO" id="GO:0031643">
    <property type="term" value="P:positive regulation of myelination"/>
    <property type="evidence" value="ECO:0007669"/>
    <property type="project" value="TreeGrafter"/>
</dbReference>
<dbReference type="GO" id="GO:0010972">
    <property type="term" value="P:negative regulation of G2/M transition of mitotic cell cycle"/>
    <property type="evidence" value="ECO:0007669"/>
    <property type="project" value="InterPro"/>
</dbReference>
<evidence type="ECO:0000256" key="1">
    <source>
        <dbReference type="ARBA" id="ARBA00022729"/>
    </source>
</evidence>
<dbReference type="GO" id="GO:0030336">
    <property type="term" value="P:negative regulation of cell migration"/>
    <property type="evidence" value="ECO:0007669"/>
    <property type="project" value="InterPro"/>
</dbReference>
<dbReference type="PROSITE" id="PS50050">
    <property type="entry name" value="TNFR_NGFR_2"/>
    <property type="match status" value="2"/>
</dbReference>
<dbReference type="Pfam" id="PF00020">
    <property type="entry name" value="TNFR_c6"/>
    <property type="match status" value="2"/>
</dbReference>
<dbReference type="Gene3D" id="2.10.50.10">
    <property type="entry name" value="Tumor Necrosis Factor Receptor, subunit A, domain 2"/>
    <property type="match status" value="2"/>
</dbReference>
<keyword evidence="2" id="KW-0677">Repeat</keyword>
<proteinExistence type="predicted"/>
<dbReference type="GO" id="GO:0008630">
    <property type="term" value="P:intrinsic apoptotic signaling pathway in response to DNA damage"/>
    <property type="evidence" value="ECO:0007669"/>
    <property type="project" value="TreeGrafter"/>
</dbReference>
<evidence type="ECO:0000259" key="6">
    <source>
        <dbReference type="PROSITE" id="PS50050"/>
    </source>
</evidence>
<gene>
    <name evidence="7" type="ORF">GSTENG00027562001</name>
</gene>
<feature type="domain" description="TNFR-Cys" evidence="6">
    <location>
        <begin position="48"/>
        <end position="86"/>
    </location>
</feature>
<reference evidence="7" key="1">
    <citation type="journal article" date="2004" name="Nature">
        <title>Genome duplication in the teleost fish Tetraodon nigroviridis reveals the early vertebrate proto-karyotype.</title>
        <authorList>
            <person name="Jaillon O."/>
            <person name="Aury J.-M."/>
            <person name="Brunet F."/>
            <person name="Petit J.-L."/>
            <person name="Stange-Thomann N."/>
            <person name="Mauceli E."/>
            <person name="Bouneau L."/>
            <person name="Fischer C."/>
            <person name="Ozouf-Costaz C."/>
            <person name="Bernot A."/>
            <person name="Nicaud S."/>
            <person name="Jaffe D."/>
            <person name="Fisher S."/>
            <person name="Lutfalla G."/>
            <person name="Dossat C."/>
            <person name="Segurens B."/>
            <person name="Dasilva C."/>
            <person name="Salanoubat M."/>
            <person name="Levy M."/>
            <person name="Boudet N."/>
            <person name="Castellano S."/>
            <person name="Anthouard V."/>
            <person name="Jubin C."/>
            <person name="Castelli V."/>
            <person name="Katinka M."/>
            <person name="Vacherie B."/>
            <person name="Biemont C."/>
            <person name="Skalli Z."/>
            <person name="Cattolico L."/>
            <person name="Poulain J."/>
            <person name="De Berardinis V."/>
            <person name="Cruaud C."/>
            <person name="Duprat S."/>
            <person name="Brottier P."/>
            <person name="Coutanceau J.-P."/>
            <person name="Gouzy J."/>
            <person name="Parra G."/>
            <person name="Lardier G."/>
            <person name="Chapple C."/>
            <person name="McKernan K.J."/>
            <person name="McEwan P."/>
            <person name="Bosak S."/>
            <person name="Kellis M."/>
            <person name="Volff J.-N."/>
            <person name="Guigo R."/>
            <person name="Zody M.C."/>
            <person name="Mesirov J."/>
            <person name="Lindblad-Toh K."/>
            <person name="Birren B."/>
            <person name="Nusbaum C."/>
            <person name="Kahn D."/>
            <person name="Robinson-Rechavi M."/>
            <person name="Laudet V."/>
            <person name="Schachter V."/>
            <person name="Quetier F."/>
            <person name="Saurin W."/>
            <person name="Scarpelli C."/>
            <person name="Wincker P."/>
            <person name="Lander E.S."/>
            <person name="Weissenbach J."/>
            <person name="Roest Crollius H."/>
        </authorList>
    </citation>
    <scope>NUCLEOTIDE SEQUENCE [LARGE SCALE GENOMIC DNA]</scope>
</reference>
<dbReference type="KEGG" id="tng:GSTEN00027562G001"/>
<name>Q4RX52_TETNG</name>
<dbReference type="PANTHER" id="PTHR47386">
    <property type="entry name" value="TUMOR NECROSIS FACTOR RECEPTOR SUPERFAMILY MEMBER 1B"/>
    <property type="match status" value="1"/>
</dbReference>
<dbReference type="SMART" id="SM00208">
    <property type="entry name" value="TNFR"/>
    <property type="match status" value="3"/>
</dbReference>
<reference evidence="7" key="2">
    <citation type="submission" date="2004-02" db="EMBL/GenBank/DDBJ databases">
        <authorList>
            <consortium name="Genoscope"/>
            <consortium name="Whitehead Institute Centre for Genome Research"/>
        </authorList>
    </citation>
    <scope>NUCLEOTIDE SEQUENCE</scope>
</reference>
<sequence length="328" mass="35815">MVFGCVQHCLTGWSNKGQNTLSVPSSLDLRSSVSVEEVHSLPYQADGNCLNPATEYKLDGSNLCCRKCQPGERLKEDCSKTSETVCEACPPGQYIENWNYSPNCFPCKDCKTSRGLLYIQNCSAQTMSKCGCKPGMYCTHKHQSCSSCTQHRLCKVGYGVSKPGTSKTFYLIIKIGDKSSKSVLGVLRNGYVRCEMREMPRKGHGVSTWGDWIRPAISNLDQSGFNPNLSRHRGLRLSEALPPQNSIHAQSSFLPATPQIISPVTTSPHVNVNITFHIGNGSGGTPKVSPTDLQVEPKLSFGEEEETPGTLQQEAGKQFVMAVQETAG</sequence>
<feature type="domain" description="TNFR-Cys" evidence="6">
    <location>
        <begin position="88"/>
        <end position="130"/>
    </location>
</feature>
<evidence type="ECO:0000256" key="3">
    <source>
        <dbReference type="ARBA" id="ARBA00023157"/>
    </source>
</evidence>
<dbReference type="PROSITE" id="PS00652">
    <property type="entry name" value="TNFR_NGFR_1"/>
    <property type="match status" value="1"/>
</dbReference>
<dbReference type="PANTHER" id="PTHR47386:SF1">
    <property type="entry name" value="TUMOR NECROSIS FACTOR RECEPTOR SUPERFAMILY MEMBER 1B"/>
    <property type="match status" value="1"/>
</dbReference>
<dbReference type="EMBL" id="CAAE01014979">
    <property type="protein sequence ID" value="CAG07030.1"/>
    <property type="molecule type" value="Genomic_DNA"/>
</dbReference>
<dbReference type="InterPro" id="IPR051670">
    <property type="entry name" value="TNF_chemokine_rcpt-like"/>
</dbReference>
<dbReference type="GO" id="GO:0005031">
    <property type="term" value="F:tumor necrosis factor receptor activity"/>
    <property type="evidence" value="ECO:0007669"/>
    <property type="project" value="TreeGrafter"/>
</dbReference>
<dbReference type="CDD" id="cd15835">
    <property type="entry name" value="TNFRSF1B_teleost"/>
    <property type="match status" value="1"/>
</dbReference>
<dbReference type="GO" id="GO:0097191">
    <property type="term" value="P:extrinsic apoptotic signaling pathway"/>
    <property type="evidence" value="ECO:0007669"/>
    <property type="project" value="TreeGrafter"/>
</dbReference>
<dbReference type="GO" id="GO:0043120">
    <property type="term" value="F:tumor necrosis factor binding"/>
    <property type="evidence" value="ECO:0007669"/>
    <property type="project" value="TreeGrafter"/>
</dbReference>
<feature type="disulfide bond" evidence="5">
    <location>
        <begin position="65"/>
        <end position="78"/>
    </location>
</feature>
<dbReference type="GO" id="GO:0150079">
    <property type="term" value="P:negative regulation of neuroinflammatory response"/>
    <property type="evidence" value="ECO:0007669"/>
    <property type="project" value="TreeGrafter"/>
</dbReference>
<keyword evidence="3 5" id="KW-1015">Disulfide bond</keyword>
<evidence type="ECO:0000256" key="5">
    <source>
        <dbReference type="PROSITE-ProRule" id="PRU00206"/>
    </source>
</evidence>
<feature type="repeat" description="TNFR-Cys" evidence="5">
    <location>
        <begin position="88"/>
        <end position="130"/>
    </location>
</feature>
<dbReference type="OrthoDB" id="8633482at2759"/>
<keyword evidence="4" id="KW-0325">Glycoprotein</keyword>
<feature type="disulfide bond" evidence="5">
    <location>
        <begin position="89"/>
        <end position="104"/>
    </location>
</feature>